<keyword evidence="8" id="KW-0472">Membrane</keyword>
<dbReference type="GO" id="GO:0016020">
    <property type="term" value="C:membrane"/>
    <property type="evidence" value="ECO:0007669"/>
    <property type="project" value="UniProtKB-SubCell"/>
</dbReference>
<keyword evidence="4 10" id="KW-0547">Nucleotide-binding</keyword>
<evidence type="ECO:0000256" key="11">
    <source>
        <dbReference type="SAM" id="MobiDB-lite"/>
    </source>
</evidence>
<evidence type="ECO:0000256" key="10">
    <source>
        <dbReference type="PIRSR" id="PIRSR640198-2"/>
    </source>
</evidence>
<evidence type="ECO:0000256" key="4">
    <source>
        <dbReference type="ARBA" id="ARBA00022741"/>
    </source>
</evidence>
<dbReference type="InterPro" id="IPR003812">
    <property type="entry name" value="Fido"/>
</dbReference>
<organism evidence="13 14">
    <name type="scientific">Globodera rostochiensis</name>
    <name type="common">Golden nematode worm</name>
    <name type="synonym">Heterodera rostochiensis</name>
    <dbReference type="NCBI Taxonomy" id="31243"/>
    <lineage>
        <taxon>Eukaryota</taxon>
        <taxon>Metazoa</taxon>
        <taxon>Ecdysozoa</taxon>
        <taxon>Nematoda</taxon>
        <taxon>Chromadorea</taxon>
        <taxon>Rhabditida</taxon>
        <taxon>Tylenchina</taxon>
        <taxon>Tylenchomorpha</taxon>
        <taxon>Tylenchoidea</taxon>
        <taxon>Heteroderidae</taxon>
        <taxon>Heteroderinae</taxon>
        <taxon>Globodera</taxon>
    </lineage>
</organism>
<keyword evidence="2" id="KW-0812">Transmembrane</keyword>
<sequence length="227" mass="26094">MSKYSNDEHLEKEEYRGQEADLSTAHEKLQKELSPLENDATTFKQLEIFNKKGGKFDEQMLRELHKIALGAGTNIYGGIFRGESGENPGGTIRVGDHIAPTNGQVPSLLKKFINWLNEEEQKIGNGEGMGLQNLAGEAHVRFSLLHPYGNGNGRACRALVNLLMLRHGRTQFVIPEEFRQQYNLYLGKTDQTDFLKLMARCVQNYTGRKRRDRDREKRLRERTRFRV</sequence>
<keyword evidence="7" id="KW-1133">Transmembrane helix</keyword>
<proteinExistence type="predicted"/>
<dbReference type="AlphaFoldDB" id="A0A914H5W6"/>
<evidence type="ECO:0000313" key="13">
    <source>
        <dbReference type="Proteomes" id="UP000887572"/>
    </source>
</evidence>
<reference evidence="14" key="1">
    <citation type="submission" date="2022-11" db="UniProtKB">
        <authorList>
            <consortium name="WormBaseParasite"/>
        </authorList>
    </citation>
    <scope>IDENTIFICATION</scope>
</reference>
<evidence type="ECO:0000256" key="5">
    <source>
        <dbReference type="ARBA" id="ARBA00022803"/>
    </source>
</evidence>
<dbReference type="WBParaSite" id="Gr19_v10_g13965.t1">
    <property type="protein sequence ID" value="Gr19_v10_g13965.t1"/>
    <property type="gene ID" value="Gr19_v10_g13965"/>
</dbReference>
<dbReference type="Gene3D" id="1.10.3290.10">
    <property type="entry name" value="Fido-like domain"/>
    <property type="match status" value="1"/>
</dbReference>
<feature type="domain" description="Fido" evidence="12">
    <location>
        <begin position="56"/>
        <end position="204"/>
    </location>
</feature>
<keyword evidence="3" id="KW-0677">Repeat</keyword>
<dbReference type="Pfam" id="PF02661">
    <property type="entry name" value="Fic"/>
    <property type="match status" value="1"/>
</dbReference>
<evidence type="ECO:0000256" key="8">
    <source>
        <dbReference type="ARBA" id="ARBA00023136"/>
    </source>
</evidence>
<keyword evidence="6 10" id="KW-0067">ATP-binding</keyword>
<dbReference type="InterPro" id="IPR036597">
    <property type="entry name" value="Fido-like_dom_sf"/>
</dbReference>
<feature type="binding site" evidence="10">
    <location>
        <begin position="94"/>
        <end position="97"/>
    </location>
    <ligand>
        <name>ATP</name>
        <dbReference type="ChEBI" id="CHEBI:30616"/>
    </ligand>
</feature>
<name>A0A914H5W6_GLORO</name>
<dbReference type="GO" id="GO:0005524">
    <property type="term" value="F:ATP binding"/>
    <property type="evidence" value="ECO:0007669"/>
    <property type="project" value="UniProtKB-KW"/>
</dbReference>
<evidence type="ECO:0000256" key="3">
    <source>
        <dbReference type="ARBA" id="ARBA00022737"/>
    </source>
</evidence>
<dbReference type="SUPFAM" id="SSF140931">
    <property type="entry name" value="Fic-like"/>
    <property type="match status" value="1"/>
</dbReference>
<dbReference type="PANTHER" id="PTHR13504">
    <property type="entry name" value="FIDO DOMAIN-CONTAINING PROTEIN DDB_G0283145"/>
    <property type="match status" value="1"/>
</dbReference>
<feature type="region of interest" description="Disordered" evidence="11">
    <location>
        <begin position="1"/>
        <end position="22"/>
    </location>
</feature>
<dbReference type="PANTHER" id="PTHR13504:SF34">
    <property type="entry name" value="PROTEIN ADENYLYLTRANSFERASE FICD"/>
    <property type="match status" value="1"/>
</dbReference>
<dbReference type="Proteomes" id="UP000887572">
    <property type="component" value="Unplaced"/>
</dbReference>
<comment type="subcellular location">
    <subcellularLocation>
        <location evidence="1">Membrane</location>
        <topology evidence="1">Single-pass membrane protein</topology>
    </subcellularLocation>
</comment>
<accession>A0A914H5W6</accession>
<evidence type="ECO:0000256" key="9">
    <source>
        <dbReference type="PIRSR" id="PIRSR640198-1"/>
    </source>
</evidence>
<evidence type="ECO:0000313" key="14">
    <source>
        <dbReference type="WBParaSite" id="Gr19_v10_g13965.t1"/>
    </source>
</evidence>
<evidence type="ECO:0000259" key="12">
    <source>
        <dbReference type="PROSITE" id="PS51459"/>
    </source>
</evidence>
<evidence type="ECO:0000256" key="7">
    <source>
        <dbReference type="ARBA" id="ARBA00022989"/>
    </source>
</evidence>
<evidence type="ECO:0000256" key="6">
    <source>
        <dbReference type="ARBA" id="ARBA00022840"/>
    </source>
</evidence>
<feature type="active site" evidence="9">
    <location>
        <position position="146"/>
    </location>
</feature>
<protein>
    <submittedName>
        <fullName evidence="14">Fido domain-containing protein</fullName>
    </submittedName>
</protein>
<evidence type="ECO:0000256" key="1">
    <source>
        <dbReference type="ARBA" id="ARBA00004167"/>
    </source>
</evidence>
<keyword evidence="5" id="KW-0802">TPR repeat</keyword>
<dbReference type="PROSITE" id="PS51459">
    <property type="entry name" value="FIDO"/>
    <property type="match status" value="1"/>
</dbReference>
<evidence type="ECO:0000256" key="2">
    <source>
        <dbReference type="ARBA" id="ARBA00022692"/>
    </source>
</evidence>
<keyword evidence="13" id="KW-1185">Reference proteome</keyword>
<dbReference type="InterPro" id="IPR040198">
    <property type="entry name" value="Fido_containing"/>
</dbReference>